<evidence type="ECO:0000313" key="1">
    <source>
        <dbReference type="Proteomes" id="UP000887565"/>
    </source>
</evidence>
<sequence length="151" mass="16993">MFVKNSSKDRFDLWCSLCDKVRRFDAIPDDYLTNNLPERLVSTYTEINRRVSLSGADNLPKKDFYTKALNSFTQFKDGAETETPSKISPELVENTSMLTDLFPNMFTDDTSLLDTGLTTVIIPDPIEIDNAAQDTAEILLSLSRNGQNSVQ</sequence>
<protein>
    <submittedName>
        <fullName evidence="2">ATP-dependent DNA helicase</fullName>
    </submittedName>
</protein>
<dbReference type="Proteomes" id="UP000887565">
    <property type="component" value="Unplaced"/>
</dbReference>
<dbReference type="AlphaFoldDB" id="A0A915J739"/>
<accession>A0A915J739</accession>
<keyword evidence="1" id="KW-1185">Reference proteome</keyword>
<reference evidence="2" key="1">
    <citation type="submission" date="2022-11" db="UniProtKB">
        <authorList>
            <consortium name="WormBaseParasite"/>
        </authorList>
    </citation>
    <scope>IDENTIFICATION</scope>
</reference>
<name>A0A915J739_ROMCU</name>
<dbReference type="WBParaSite" id="nRc.2.0.1.t22272-RA">
    <property type="protein sequence ID" value="nRc.2.0.1.t22272-RA"/>
    <property type="gene ID" value="nRc.2.0.1.g22272"/>
</dbReference>
<organism evidence="1 2">
    <name type="scientific">Romanomermis culicivorax</name>
    <name type="common">Nematode worm</name>
    <dbReference type="NCBI Taxonomy" id="13658"/>
    <lineage>
        <taxon>Eukaryota</taxon>
        <taxon>Metazoa</taxon>
        <taxon>Ecdysozoa</taxon>
        <taxon>Nematoda</taxon>
        <taxon>Enoplea</taxon>
        <taxon>Dorylaimia</taxon>
        <taxon>Mermithida</taxon>
        <taxon>Mermithoidea</taxon>
        <taxon>Mermithidae</taxon>
        <taxon>Romanomermis</taxon>
    </lineage>
</organism>
<proteinExistence type="predicted"/>
<evidence type="ECO:0000313" key="2">
    <source>
        <dbReference type="WBParaSite" id="nRc.2.0.1.t22272-RA"/>
    </source>
</evidence>